<dbReference type="AlphaFoldDB" id="A0A0F0CLD7"/>
<evidence type="ECO:0000313" key="2">
    <source>
        <dbReference type="Proteomes" id="UP000033428"/>
    </source>
</evidence>
<dbReference type="EMBL" id="JYNY01000399">
    <property type="protein sequence ID" value="KJJ84153.1"/>
    <property type="molecule type" value="Genomic_DNA"/>
</dbReference>
<proteinExistence type="predicted"/>
<accession>A0A0F0CLD7</accession>
<feature type="non-terminal residue" evidence="1">
    <location>
        <position position="75"/>
    </location>
</feature>
<sequence length="75" mass="7585">MISAVSNVSGVNNTNVQTLANNVMTNITSATVSNSMSTPAGISALSNMISAVSNVSGVNNTNVQTLTNNVITNIT</sequence>
<keyword evidence="2" id="KW-1185">Reference proteome</keyword>
<name>A0A0F0CLD7_9BACT</name>
<organism evidence="1 2">
    <name type="scientific">Candidatus Omnitrophus magneticus</name>
    <dbReference type="NCBI Taxonomy" id="1609969"/>
    <lineage>
        <taxon>Bacteria</taxon>
        <taxon>Pseudomonadati</taxon>
        <taxon>Candidatus Omnitrophota</taxon>
        <taxon>Candidatus Omnitrophus</taxon>
    </lineage>
</organism>
<comment type="caution">
    <text evidence="1">The sequence shown here is derived from an EMBL/GenBank/DDBJ whole genome shotgun (WGS) entry which is preliminary data.</text>
</comment>
<protein>
    <submittedName>
        <fullName evidence="1">Uncharacterized protein</fullName>
    </submittedName>
</protein>
<gene>
    <name evidence="1" type="ORF">OMAG_001979</name>
</gene>
<reference evidence="1 2" key="1">
    <citation type="submission" date="2015-02" db="EMBL/GenBank/DDBJ databases">
        <title>Single-cell genomics of uncultivated deep-branching MTB reveals a conserved set of magnetosome genes.</title>
        <authorList>
            <person name="Kolinko S."/>
            <person name="Richter M."/>
            <person name="Glockner F.O."/>
            <person name="Brachmann A."/>
            <person name="Schuler D."/>
        </authorList>
    </citation>
    <scope>NUCLEOTIDE SEQUENCE [LARGE SCALE GENOMIC DNA]</scope>
    <source>
        <strain evidence="1">SKK-01</strain>
    </source>
</reference>
<evidence type="ECO:0000313" key="1">
    <source>
        <dbReference type="EMBL" id="KJJ84153.1"/>
    </source>
</evidence>
<dbReference type="Proteomes" id="UP000033428">
    <property type="component" value="Unassembled WGS sequence"/>
</dbReference>